<keyword evidence="1" id="KW-0472">Membrane</keyword>
<feature type="transmembrane region" description="Helical" evidence="1">
    <location>
        <begin position="102"/>
        <end position="120"/>
    </location>
</feature>
<reference evidence="3" key="1">
    <citation type="journal article" date="2019" name="Int. J. Syst. Evol. Microbiol.">
        <title>The Global Catalogue of Microorganisms (GCM) 10K type strain sequencing project: providing services to taxonomists for standard genome sequencing and annotation.</title>
        <authorList>
            <consortium name="The Broad Institute Genomics Platform"/>
            <consortium name="The Broad Institute Genome Sequencing Center for Infectious Disease"/>
            <person name="Wu L."/>
            <person name="Ma J."/>
        </authorList>
    </citation>
    <scope>NUCLEOTIDE SEQUENCE [LARGE SCALE GENOMIC DNA]</scope>
    <source>
        <strain evidence="3">KCTC 52274</strain>
    </source>
</reference>
<sequence>MEEQYKDIQKLVKEAGVENPSTDFLQSVMDEVASVSMDKSPVYQPLISKKAWVLISLSVIVLLVSLPFLSEGTSILDTLDLSIFSLDAIKNPFSGFKFHKTTTYGIIFLAILCLLQITVIKRRIDKTYAA</sequence>
<accession>A0ABW5LN60</accession>
<keyword evidence="1" id="KW-1133">Transmembrane helix</keyword>
<name>A0ABW5LN60_9FLAO</name>
<feature type="transmembrane region" description="Helical" evidence="1">
    <location>
        <begin position="51"/>
        <end position="69"/>
    </location>
</feature>
<keyword evidence="3" id="KW-1185">Reference proteome</keyword>
<protein>
    <submittedName>
        <fullName evidence="2">Uncharacterized protein</fullName>
    </submittedName>
</protein>
<dbReference type="RefSeq" id="WP_378295167.1">
    <property type="nucleotide sequence ID" value="NZ_JBHULE010000035.1"/>
</dbReference>
<evidence type="ECO:0000256" key="1">
    <source>
        <dbReference type="SAM" id="Phobius"/>
    </source>
</evidence>
<dbReference type="EMBL" id="JBHULE010000035">
    <property type="protein sequence ID" value="MFD2565348.1"/>
    <property type="molecule type" value="Genomic_DNA"/>
</dbReference>
<keyword evidence="1" id="KW-0812">Transmembrane</keyword>
<evidence type="ECO:0000313" key="2">
    <source>
        <dbReference type="EMBL" id="MFD2565348.1"/>
    </source>
</evidence>
<evidence type="ECO:0000313" key="3">
    <source>
        <dbReference type="Proteomes" id="UP001597319"/>
    </source>
</evidence>
<organism evidence="2 3">
    <name type="scientific">Aquimarina rubra</name>
    <dbReference type="NCBI Taxonomy" id="1920033"/>
    <lineage>
        <taxon>Bacteria</taxon>
        <taxon>Pseudomonadati</taxon>
        <taxon>Bacteroidota</taxon>
        <taxon>Flavobacteriia</taxon>
        <taxon>Flavobacteriales</taxon>
        <taxon>Flavobacteriaceae</taxon>
        <taxon>Aquimarina</taxon>
    </lineage>
</organism>
<dbReference type="Proteomes" id="UP001597319">
    <property type="component" value="Unassembled WGS sequence"/>
</dbReference>
<proteinExistence type="predicted"/>
<comment type="caution">
    <text evidence="2">The sequence shown here is derived from an EMBL/GenBank/DDBJ whole genome shotgun (WGS) entry which is preliminary data.</text>
</comment>
<gene>
    <name evidence="2" type="ORF">ACFSR1_21905</name>
</gene>